<evidence type="ECO:0000256" key="11">
    <source>
        <dbReference type="RuleBase" id="RU367005"/>
    </source>
</evidence>
<dbReference type="GO" id="GO:0015986">
    <property type="term" value="P:proton motive force-driven ATP synthesis"/>
    <property type="evidence" value="ECO:0007669"/>
    <property type="project" value="InterPro"/>
</dbReference>
<reference evidence="12 13" key="1">
    <citation type="submission" date="2018-11" db="EMBL/GenBank/DDBJ databases">
        <title>Genome sequence of Apiotrichum porosum DSM 27194.</title>
        <authorList>
            <person name="Aliyu H."/>
            <person name="Gorte O."/>
            <person name="Ochsenreither K."/>
        </authorList>
    </citation>
    <scope>NUCLEOTIDE SEQUENCE [LARGE SCALE GENOMIC DNA]</scope>
    <source>
        <strain evidence="12 13">DSM 27194</strain>
    </source>
</reference>
<evidence type="ECO:0000313" key="12">
    <source>
        <dbReference type="EMBL" id="RSH88017.1"/>
    </source>
</evidence>
<dbReference type="RefSeq" id="XP_028480225.1">
    <property type="nucleotide sequence ID" value="XM_028616368.1"/>
</dbReference>
<organism evidence="12 13">
    <name type="scientific">Apiotrichum porosum</name>
    <dbReference type="NCBI Taxonomy" id="105984"/>
    <lineage>
        <taxon>Eukaryota</taxon>
        <taxon>Fungi</taxon>
        <taxon>Dikarya</taxon>
        <taxon>Basidiomycota</taxon>
        <taxon>Agaricomycotina</taxon>
        <taxon>Tremellomycetes</taxon>
        <taxon>Trichosporonales</taxon>
        <taxon>Trichosporonaceae</taxon>
        <taxon>Apiotrichum</taxon>
    </lineage>
</organism>
<sequence length="89" mass="9643">MASNTQNVVRYTAILAGVIYGFSHAGTLQAKHNEESAQHATARRAELIEEAKKAWVEKQAAAKSSSGLVTDPEDPAFDLEKVVASWESK</sequence>
<evidence type="ECO:0000256" key="4">
    <source>
        <dbReference type="ARBA" id="ARBA00022547"/>
    </source>
</evidence>
<comment type="function">
    <text evidence="11">Subunit e, of the mitochondrial membrane ATP synthase complex (F(1)F(0) ATP synthase or Complex V) that produces ATP from ADP in the presence of a proton gradient across the membrane which is generated by electron transport complexes of the respiratory chain. ATP synthase complex consist of a soluble F(1) head domain - the catalytic core - and a membrane F(1) domain - the membrane proton channel. These two domains are linked by a central stalk rotating inside the F(1) region and a stationary peripheral stalk. During catalysis, ATP synthesis in the catalytic domain of F(1) is coupled via a rotary mechanism of the central stalk subunits to proton translocation. In vivo, can only synthesize ATP although its ATP hydrolase activity can be activated artificially in vitro. Part of the complex F(0) domain.</text>
</comment>
<name>A0A427YAN8_9TREE</name>
<dbReference type="OrthoDB" id="2125027at2759"/>
<dbReference type="GO" id="GO:0005743">
    <property type="term" value="C:mitochondrial inner membrane"/>
    <property type="evidence" value="ECO:0007669"/>
    <property type="project" value="UniProtKB-SubCell"/>
</dbReference>
<protein>
    <recommendedName>
        <fullName evidence="11">ATP synthase F(0) complex subunit e, mitochondrial</fullName>
    </recommendedName>
</protein>
<evidence type="ECO:0000256" key="10">
    <source>
        <dbReference type="ARBA" id="ARBA00023310"/>
    </source>
</evidence>
<keyword evidence="4 11" id="KW-0138">CF(0)</keyword>
<evidence type="ECO:0000256" key="6">
    <source>
        <dbReference type="ARBA" id="ARBA00022792"/>
    </source>
</evidence>
<comment type="subunit">
    <text evidence="11">F-type ATPases have 2 components, CF(1) - the catalytic core - and CF(0) - the membrane proton channel. CF(1) and CF(0) have multiple subunits.</text>
</comment>
<dbReference type="Pfam" id="PF05680">
    <property type="entry name" value="ATP-synt_E"/>
    <property type="match status" value="1"/>
</dbReference>
<dbReference type="InterPro" id="IPR008386">
    <property type="entry name" value="ATP_synth_F0_esu_mt"/>
</dbReference>
<evidence type="ECO:0000256" key="5">
    <source>
        <dbReference type="ARBA" id="ARBA00022781"/>
    </source>
</evidence>
<comment type="subcellular location">
    <subcellularLocation>
        <location evidence="1 11">Mitochondrion inner membrane</location>
    </subcellularLocation>
</comment>
<evidence type="ECO:0000256" key="8">
    <source>
        <dbReference type="ARBA" id="ARBA00023128"/>
    </source>
</evidence>
<dbReference type="EMBL" id="RSCE01000001">
    <property type="protein sequence ID" value="RSH88017.1"/>
    <property type="molecule type" value="Genomic_DNA"/>
</dbReference>
<keyword evidence="3 11" id="KW-0813">Transport</keyword>
<comment type="similarity">
    <text evidence="2 11">Belongs to the ATPase e subunit family.</text>
</comment>
<keyword evidence="5 11" id="KW-0375">Hydrogen ion transport</keyword>
<keyword evidence="8 11" id="KW-0496">Mitochondrion</keyword>
<dbReference type="STRING" id="105984.A0A427YAN8"/>
<keyword evidence="6 11" id="KW-0999">Mitochondrion inner membrane</keyword>
<keyword evidence="10 11" id="KW-0066">ATP synthesis</keyword>
<dbReference type="Proteomes" id="UP000279236">
    <property type="component" value="Unassembled WGS sequence"/>
</dbReference>
<keyword evidence="7 11" id="KW-0406">Ion transport</keyword>
<evidence type="ECO:0000256" key="3">
    <source>
        <dbReference type="ARBA" id="ARBA00022448"/>
    </source>
</evidence>
<dbReference type="GeneID" id="39585084"/>
<evidence type="ECO:0000256" key="1">
    <source>
        <dbReference type="ARBA" id="ARBA00004273"/>
    </source>
</evidence>
<evidence type="ECO:0000256" key="2">
    <source>
        <dbReference type="ARBA" id="ARBA00007333"/>
    </source>
</evidence>
<dbReference type="GO" id="GO:0015078">
    <property type="term" value="F:proton transmembrane transporter activity"/>
    <property type="evidence" value="ECO:0007669"/>
    <property type="project" value="InterPro"/>
</dbReference>
<keyword evidence="13" id="KW-1185">Reference proteome</keyword>
<keyword evidence="9" id="KW-0472">Membrane</keyword>
<accession>A0A427YAN8</accession>
<gene>
    <name evidence="12" type="ORF">EHS24_000541</name>
</gene>
<evidence type="ECO:0000313" key="13">
    <source>
        <dbReference type="Proteomes" id="UP000279236"/>
    </source>
</evidence>
<proteinExistence type="inferred from homology"/>
<comment type="caution">
    <text evidence="12">The sequence shown here is derived from an EMBL/GenBank/DDBJ whole genome shotgun (WGS) entry which is preliminary data.</text>
</comment>
<evidence type="ECO:0000256" key="9">
    <source>
        <dbReference type="ARBA" id="ARBA00023136"/>
    </source>
</evidence>
<evidence type="ECO:0000256" key="7">
    <source>
        <dbReference type="ARBA" id="ARBA00023065"/>
    </source>
</evidence>
<dbReference type="AlphaFoldDB" id="A0A427YAN8"/>
<dbReference type="GO" id="GO:0045259">
    <property type="term" value="C:proton-transporting ATP synthase complex"/>
    <property type="evidence" value="ECO:0007669"/>
    <property type="project" value="UniProtKB-UniRule"/>
</dbReference>